<accession>A0ABV7Z541</accession>
<reference evidence="2" key="1">
    <citation type="journal article" date="2019" name="Int. J. Syst. Evol. Microbiol.">
        <title>The Global Catalogue of Microorganisms (GCM) 10K type strain sequencing project: providing services to taxonomists for standard genome sequencing and annotation.</title>
        <authorList>
            <consortium name="The Broad Institute Genomics Platform"/>
            <consortium name="The Broad Institute Genome Sequencing Center for Infectious Disease"/>
            <person name="Wu L."/>
            <person name="Ma J."/>
        </authorList>
    </citation>
    <scope>NUCLEOTIDE SEQUENCE [LARGE SCALE GENOMIC DNA]</scope>
    <source>
        <strain evidence="2">CCTCC AB 2017081</strain>
    </source>
</reference>
<sequence length="345" mass="38499">MIRELFRRRHPQTISEYVRRATLGLPRADRLDAAAELRTHLLERMAEHQAQGFSPEEAEYLAVRSMGEPDGTNRALLGHAFTHRAGWAVLALLVAAWAGWSSWSRRDDPRVVGGGLVDVNAFNNGGTLPTTYVQYRFKTPPGTKFMEVAWISDRTPQRQMLSTMPRTDGTLVIGLPTWREWWTTRTPLPYADQPWAGTCRDQEPVHIHLRLGDWRRSLSELHFRDSSLRGLLWCSGIPAPPGHRGLASSSGGSGSSHLASTDGGLVALRQLDGRDDDGRLRLNHWTLVRLTASRLDLTYKSGAAQSVAGQAILVVRPSATDAAVPLPKFTYDAEQDHWEVWEVSE</sequence>
<comment type="caution">
    <text evidence="1">The sequence shown here is derived from an EMBL/GenBank/DDBJ whole genome shotgun (WGS) entry which is preliminary data.</text>
</comment>
<proteinExistence type="predicted"/>
<dbReference type="NCBIfam" id="NF038403">
    <property type="entry name" value="perm_prefix_1"/>
    <property type="match status" value="1"/>
</dbReference>
<name>A0ABV7Z541_9DEIO</name>
<keyword evidence="2" id="KW-1185">Reference proteome</keyword>
<evidence type="ECO:0000313" key="2">
    <source>
        <dbReference type="Proteomes" id="UP001595803"/>
    </source>
</evidence>
<gene>
    <name evidence="1" type="ORF">ACFOSB_05915</name>
</gene>
<dbReference type="Proteomes" id="UP001595803">
    <property type="component" value="Unassembled WGS sequence"/>
</dbReference>
<organism evidence="1 2">
    <name type="scientific">Deinococcus rufus</name>
    <dbReference type="NCBI Taxonomy" id="2136097"/>
    <lineage>
        <taxon>Bacteria</taxon>
        <taxon>Thermotogati</taxon>
        <taxon>Deinococcota</taxon>
        <taxon>Deinococci</taxon>
        <taxon>Deinococcales</taxon>
        <taxon>Deinococcaceae</taxon>
        <taxon>Deinococcus</taxon>
    </lineage>
</organism>
<evidence type="ECO:0000313" key="1">
    <source>
        <dbReference type="EMBL" id="MFC3832388.1"/>
    </source>
</evidence>
<dbReference type="RefSeq" id="WP_322474211.1">
    <property type="nucleotide sequence ID" value="NZ_JBHRZG010000006.1"/>
</dbReference>
<dbReference type="EMBL" id="JBHRZG010000006">
    <property type="protein sequence ID" value="MFC3832388.1"/>
    <property type="molecule type" value="Genomic_DNA"/>
</dbReference>
<dbReference type="InterPro" id="IPR047928">
    <property type="entry name" value="Perm_prefix_1"/>
</dbReference>
<protein>
    <submittedName>
        <fullName evidence="1">Permease prefix domain 1-containing protein</fullName>
    </submittedName>
</protein>